<protein>
    <submittedName>
        <fullName evidence="2">DoxX family protein</fullName>
    </submittedName>
</protein>
<evidence type="ECO:0000313" key="2">
    <source>
        <dbReference type="EMBL" id="WPU92745.1"/>
    </source>
</evidence>
<keyword evidence="1" id="KW-0472">Membrane</keyword>
<keyword evidence="3" id="KW-1185">Reference proteome</keyword>
<keyword evidence="1" id="KW-1133">Transmembrane helix</keyword>
<dbReference type="Proteomes" id="UP001324380">
    <property type="component" value="Chromosome"/>
</dbReference>
<dbReference type="EMBL" id="CP139558">
    <property type="protein sequence ID" value="WPU92745.1"/>
    <property type="molecule type" value="Genomic_DNA"/>
</dbReference>
<feature type="transmembrane region" description="Helical" evidence="1">
    <location>
        <begin position="80"/>
        <end position="99"/>
    </location>
</feature>
<feature type="transmembrane region" description="Helical" evidence="1">
    <location>
        <begin position="264"/>
        <end position="281"/>
    </location>
</feature>
<feature type="transmembrane region" description="Helical" evidence="1">
    <location>
        <begin position="192"/>
        <end position="211"/>
    </location>
</feature>
<name>A0ABZ0THR8_9SPHI</name>
<evidence type="ECO:0000256" key="1">
    <source>
        <dbReference type="SAM" id="Phobius"/>
    </source>
</evidence>
<proteinExistence type="predicted"/>
<dbReference type="RefSeq" id="WP_321561905.1">
    <property type="nucleotide sequence ID" value="NZ_CP139558.1"/>
</dbReference>
<feature type="transmembrane region" description="Helical" evidence="1">
    <location>
        <begin position="21"/>
        <end position="40"/>
    </location>
</feature>
<organism evidence="2 3">
    <name type="scientific">Mucilaginibacter sabulilitoris</name>
    <dbReference type="NCBI Taxonomy" id="1173583"/>
    <lineage>
        <taxon>Bacteria</taxon>
        <taxon>Pseudomonadati</taxon>
        <taxon>Bacteroidota</taxon>
        <taxon>Sphingobacteriia</taxon>
        <taxon>Sphingobacteriales</taxon>
        <taxon>Sphingobacteriaceae</taxon>
        <taxon>Mucilaginibacter</taxon>
    </lineage>
</organism>
<evidence type="ECO:0000313" key="3">
    <source>
        <dbReference type="Proteomes" id="UP001324380"/>
    </source>
</evidence>
<reference evidence="2 3" key="1">
    <citation type="submission" date="2023-11" db="EMBL/GenBank/DDBJ databases">
        <title>Analysis of the Genomes of Mucilaginibacter gossypii cycad 4 and M. sabulilitoris SNA2: microbes with the potential for plant growth promotion.</title>
        <authorList>
            <person name="Hirsch A.M."/>
            <person name="Humm E."/>
            <person name="Rubbi M."/>
            <person name="Del Vecchio G."/>
            <person name="Ha S.M."/>
            <person name="Pellegrini M."/>
            <person name="Gunsalus R.P."/>
        </authorList>
    </citation>
    <scope>NUCLEOTIDE SEQUENCE [LARGE SCALE GENOMIC DNA]</scope>
    <source>
        <strain evidence="2 3">SNA2</strain>
    </source>
</reference>
<sequence>MSALKGSLPNDEWKGYEKWAFRIFAIYFFIQAVPLDWKYYRNLFSINWLHLRFSDIFYISRYTPQILANNSSTRWGLNTYADWLVILAIALIGTVIWSFRYKDTNYNKLYYWIRVIVRYRLAIGIIAYGFIKFFPLQSPYPSLSNLNTHYGEFSRWKLFSLSLGIVPNYEAFLGLVEILAGSLLLFRKTSTIGALMVVIFTGNVFMSNLAYEGGEAPYSLYLIVLGLFLLAFDAIRLFVLIGLERPVEPNGFKIVLSQKWQRNRLILKTLFIFFFVFLYGYKTWSAYHHEIYQFPQTVGLKNASGLYDVAEFKVNSTTLPYSVTDTNRWKNVVFEKWATLSIGTNKPLKIDSAVTEEINDRDADRSYEEAGSVGRRYYSYQIDEAKQQLILQNKNHNYPDDKLVLHYTRPDDSKLVLTGVEGRDTVYAVLNKIDKKYLLQEAAGGRNKAIKL</sequence>
<keyword evidence="1" id="KW-0812">Transmembrane</keyword>
<accession>A0ABZ0THR8</accession>
<feature type="transmembrane region" description="Helical" evidence="1">
    <location>
        <begin position="119"/>
        <end position="138"/>
    </location>
</feature>
<feature type="transmembrane region" description="Helical" evidence="1">
    <location>
        <begin position="217"/>
        <end position="243"/>
    </location>
</feature>
<feature type="transmembrane region" description="Helical" evidence="1">
    <location>
        <begin position="158"/>
        <end position="180"/>
    </location>
</feature>
<gene>
    <name evidence="2" type="ORF">SNE25_25810</name>
</gene>